<dbReference type="Proteomes" id="UP001574169">
    <property type="component" value="Unassembled WGS sequence"/>
</dbReference>
<keyword evidence="3" id="KW-0378">Hydrolase</keyword>
<dbReference type="InterPro" id="IPR050266">
    <property type="entry name" value="AB_hydrolase_sf"/>
</dbReference>
<dbReference type="GO" id="GO:0016787">
    <property type="term" value="F:hydrolase activity"/>
    <property type="evidence" value="ECO:0007669"/>
    <property type="project" value="UniProtKB-KW"/>
</dbReference>
<keyword evidence="1" id="KW-1133">Transmembrane helix</keyword>
<accession>A0ABV4TEX9</accession>
<keyword evidence="1" id="KW-0812">Transmembrane</keyword>
<dbReference type="InterPro" id="IPR029058">
    <property type="entry name" value="AB_hydrolase_fold"/>
</dbReference>
<evidence type="ECO:0000256" key="1">
    <source>
        <dbReference type="SAM" id="Phobius"/>
    </source>
</evidence>
<dbReference type="Pfam" id="PF00561">
    <property type="entry name" value="Abhydrolase_1"/>
    <property type="match status" value="1"/>
</dbReference>
<comment type="caution">
    <text evidence="3">The sequence shown here is derived from an EMBL/GenBank/DDBJ whole genome shotgun (WGS) entry which is preliminary data.</text>
</comment>
<dbReference type="EMBL" id="JBCFQL010000010">
    <property type="protein sequence ID" value="MFA9191861.1"/>
    <property type="molecule type" value="Genomic_DNA"/>
</dbReference>
<protein>
    <submittedName>
        <fullName evidence="3">Alpha/beta hydrolase</fullName>
    </submittedName>
</protein>
<feature type="domain" description="AB hydrolase-1" evidence="2">
    <location>
        <begin position="78"/>
        <end position="196"/>
    </location>
</feature>
<evidence type="ECO:0000313" key="3">
    <source>
        <dbReference type="EMBL" id="MFA9191861.1"/>
    </source>
</evidence>
<evidence type="ECO:0000259" key="2">
    <source>
        <dbReference type="Pfam" id="PF00561"/>
    </source>
</evidence>
<keyword evidence="1" id="KW-0472">Membrane</keyword>
<dbReference type="SUPFAM" id="SSF53474">
    <property type="entry name" value="alpha/beta-Hydrolases"/>
    <property type="match status" value="1"/>
</dbReference>
<reference evidence="3 4" key="1">
    <citation type="submission" date="2024-04" db="EMBL/GenBank/DDBJ databases">
        <title>New Clade of Flavobacterium.</title>
        <authorList>
            <person name="Matos L."/>
            <person name="Proenca D.N."/>
            <person name="Fransisco R.M."/>
            <person name="Chung A.P."/>
            <person name="Maccario L."/>
            <person name="Sorensen S.J."/>
            <person name="Morais P.V."/>
        </authorList>
    </citation>
    <scope>NUCLEOTIDE SEQUENCE [LARGE SCALE GENOMIC DNA]</scope>
    <source>
        <strain evidence="3 4">FZUC8N2.13</strain>
    </source>
</reference>
<organism evidence="3 4">
    <name type="scientific">Flavobacterium zubiriense</name>
    <dbReference type="NCBI Taxonomy" id="3138075"/>
    <lineage>
        <taxon>Bacteria</taxon>
        <taxon>Pseudomonadati</taxon>
        <taxon>Bacteroidota</taxon>
        <taxon>Flavobacteriia</taxon>
        <taxon>Flavobacteriales</taxon>
        <taxon>Flavobacteriaceae</taxon>
        <taxon>Flavobacterium</taxon>
    </lineage>
</organism>
<proteinExistence type="predicted"/>
<dbReference type="Gene3D" id="3.40.50.1820">
    <property type="entry name" value="alpha/beta hydrolase"/>
    <property type="match status" value="1"/>
</dbReference>
<dbReference type="RefSeq" id="WP_373406827.1">
    <property type="nucleotide sequence ID" value="NZ_JBCFQL010000010.1"/>
</dbReference>
<name>A0ABV4TEX9_9FLAO</name>
<feature type="transmembrane region" description="Helical" evidence="1">
    <location>
        <begin position="6"/>
        <end position="24"/>
    </location>
</feature>
<dbReference type="PANTHER" id="PTHR43798:SF33">
    <property type="entry name" value="HYDROLASE, PUTATIVE (AFU_ORTHOLOGUE AFUA_2G14860)-RELATED"/>
    <property type="match status" value="1"/>
</dbReference>
<dbReference type="InterPro" id="IPR000073">
    <property type="entry name" value="AB_hydrolase_1"/>
</dbReference>
<gene>
    <name evidence="3" type="ORF">AAGV28_10840</name>
</gene>
<sequence>MKKASYFLFTKLVGLYINLLSFIFPKKANQLAYALFSEPRDGKLLKDKLPEILNETEKTIHQHQGGFFQSYTWKGNENVILLVHGWESNASRWEKSLTYLKKSGSTIIALDAPGHGLSGGKEFNIPQYAAFIDILVQEFKPKHLIGHSLGGKTCLYYQSTYQNDSIEKMVILGSPSDFKIILNNYITLLSLNSKISKGLENHYLNHFNLTMDQFSGKHFASKIKTKGFIAHDTEDSIVLFEEGKKIASSWQDAVFIETKGLGHSLHGEELYEKISSFLFEREE</sequence>
<dbReference type="PANTHER" id="PTHR43798">
    <property type="entry name" value="MONOACYLGLYCEROL LIPASE"/>
    <property type="match status" value="1"/>
</dbReference>
<evidence type="ECO:0000313" key="4">
    <source>
        <dbReference type="Proteomes" id="UP001574169"/>
    </source>
</evidence>
<keyword evidence="4" id="KW-1185">Reference proteome</keyword>